<feature type="signal peptide" evidence="1">
    <location>
        <begin position="1"/>
        <end position="23"/>
    </location>
</feature>
<dbReference type="NCBIfam" id="NF038128">
    <property type="entry name" value="choice_anch_J"/>
    <property type="match status" value="1"/>
</dbReference>
<name>A0A1M7R921_9BURK</name>
<dbReference type="EMBL" id="FRCX01000015">
    <property type="protein sequence ID" value="SHN42824.1"/>
    <property type="molecule type" value="Genomic_DNA"/>
</dbReference>
<accession>A0A1M7R921</accession>
<dbReference type="Pfam" id="PF07589">
    <property type="entry name" value="PEP-CTERM"/>
    <property type="match status" value="1"/>
</dbReference>
<evidence type="ECO:0000313" key="3">
    <source>
        <dbReference type="EMBL" id="SHN42824.1"/>
    </source>
</evidence>
<keyword evidence="4" id="KW-1185">Reference proteome</keyword>
<keyword evidence="1" id="KW-0732">Signal</keyword>
<protein>
    <submittedName>
        <fullName evidence="3">PEP-CTERM protein-sorting domain-containing protein</fullName>
    </submittedName>
</protein>
<dbReference type="Proteomes" id="UP000184339">
    <property type="component" value="Unassembled WGS sequence"/>
</dbReference>
<dbReference type="AlphaFoldDB" id="A0A1M7R921"/>
<gene>
    <name evidence="3" type="ORF">SAMN05192549_11548</name>
</gene>
<proteinExistence type="predicted"/>
<evidence type="ECO:0000313" key="4">
    <source>
        <dbReference type="Proteomes" id="UP000184339"/>
    </source>
</evidence>
<feature type="domain" description="Ice-binding protein C-terminal" evidence="2">
    <location>
        <begin position="205"/>
        <end position="229"/>
    </location>
</feature>
<dbReference type="NCBIfam" id="TIGR02595">
    <property type="entry name" value="PEP_CTERM"/>
    <property type="match status" value="1"/>
</dbReference>
<feature type="chain" id="PRO_5012207086" evidence="1">
    <location>
        <begin position="24"/>
        <end position="234"/>
    </location>
</feature>
<dbReference type="OrthoDB" id="8781670at2"/>
<evidence type="ECO:0000259" key="2">
    <source>
        <dbReference type="Pfam" id="PF07589"/>
    </source>
</evidence>
<organism evidence="3 4">
    <name type="scientific">Duganella sacchari</name>
    <dbReference type="NCBI Taxonomy" id="551987"/>
    <lineage>
        <taxon>Bacteria</taxon>
        <taxon>Pseudomonadati</taxon>
        <taxon>Pseudomonadota</taxon>
        <taxon>Betaproteobacteria</taxon>
        <taxon>Burkholderiales</taxon>
        <taxon>Oxalobacteraceae</taxon>
        <taxon>Telluria group</taxon>
        <taxon>Duganella</taxon>
    </lineage>
</organism>
<dbReference type="Gene3D" id="2.60.120.200">
    <property type="match status" value="1"/>
</dbReference>
<evidence type="ECO:0000256" key="1">
    <source>
        <dbReference type="SAM" id="SignalP"/>
    </source>
</evidence>
<dbReference type="RefSeq" id="WP_072789002.1">
    <property type="nucleotide sequence ID" value="NZ_FRCX01000015.1"/>
</dbReference>
<sequence>MSVSFKSALALAVTLAFSGVASADALTENFDNGVPTGWTVNNLSQPVGVTDWFQGNPAVFSAHQGAADSYLGANFNSGSGTADISTWLILPTSTYHNGDTLSFYTRTADFSLWPDNLEVRFSNVGGTNVGNTSSSVGTFSKLLLSVNPGQDLFGYPEEWTKYSVTLSGLSGATSGAFAFRYVVQDGGPAGDNSNFIGIDTLQITAVPEPSTYLMLGAGLGLVGLMRGRKKQAAA</sequence>
<reference evidence="4" key="1">
    <citation type="submission" date="2016-11" db="EMBL/GenBank/DDBJ databases">
        <authorList>
            <person name="Varghese N."/>
            <person name="Submissions S."/>
        </authorList>
    </citation>
    <scope>NUCLEOTIDE SEQUENCE [LARGE SCALE GENOMIC DNA]</scope>
    <source>
        <strain evidence="4">Sac-22</strain>
    </source>
</reference>
<dbReference type="InterPro" id="IPR013424">
    <property type="entry name" value="Ice-binding_C"/>
</dbReference>
<dbReference type="STRING" id="551987.SAMN05192549_11548"/>